<evidence type="ECO:0000313" key="4">
    <source>
        <dbReference type="Proteomes" id="UP001500622"/>
    </source>
</evidence>
<accession>A0ABP8L4W9</accession>
<dbReference type="RefSeq" id="WP_345215898.1">
    <property type="nucleotide sequence ID" value="NZ_BAABGN010000007.1"/>
</dbReference>
<keyword evidence="4" id="KW-1185">Reference proteome</keyword>
<feature type="region of interest" description="Disordered" evidence="2">
    <location>
        <begin position="301"/>
        <end position="349"/>
    </location>
</feature>
<comment type="caution">
    <text evidence="3">The sequence shown here is derived from an EMBL/GenBank/DDBJ whole genome shotgun (WGS) entry which is preliminary data.</text>
</comment>
<dbReference type="EMBL" id="BAABGN010000007">
    <property type="protein sequence ID" value="GAA4422859.1"/>
    <property type="molecule type" value="Genomic_DNA"/>
</dbReference>
<reference evidence="4" key="1">
    <citation type="journal article" date="2019" name="Int. J. Syst. Evol. Microbiol.">
        <title>The Global Catalogue of Microorganisms (GCM) 10K type strain sequencing project: providing services to taxonomists for standard genome sequencing and annotation.</title>
        <authorList>
            <consortium name="The Broad Institute Genomics Platform"/>
            <consortium name="The Broad Institute Genome Sequencing Center for Infectious Disease"/>
            <person name="Wu L."/>
            <person name="Ma J."/>
        </authorList>
    </citation>
    <scope>NUCLEOTIDE SEQUENCE [LARGE SCALE GENOMIC DNA]</scope>
    <source>
        <strain evidence="4">JCM 17810</strain>
    </source>
</reference>
<feature type="compositionally biased region" description="Polar residues" evidence="2">
    <location>
        <begin position="335"/>
        <end position="349"/>
    </location>
</feature>
<evidence type="ECO:0000313" key="3">
    <source>
        <dbReference type="EMBL" id="GAA4422859.1"/>
    </source>
</evidence>
<sequence length="349" mass="36306">MIDFRYHVVSLIAVFMALAVGIVLGAGPLRDTIGETLTGQVEDLRADRDELRADLGAAEAEINERTAYLQESAGVLLAGALTDRSVAVVTLPQTSEEHVESIREFLSEAGAQVVGEVAVTEAWTDPDTRSFRQTFAGQLAGYLDTEPADDAGTELVLGTALGTALTESEADELSDDAQTLLDLLTSAEAPLITVTSELSGPADATVLVGPPPAEQPAEGDQQEESDAEQQRRAAYVDLAQGLAGTDSVTVGAAASERDLVTAIREDEAAADTTTTVDNIGEITASISTPLALAVSISGSSGAYGFQEGAQEPVPPRVELPEDTIDVGPDPPQISPEDQTAGSSEEQTDQ</sequence>
<feature type="region of interest" description="Disordered" evidence="2">
    <location>
        <begin position="202"/>
        <end position="231"/>
    </location>
</feature>
<dbReference type="Proteomes" id="UP001500622">
    <property type="component" value="Unassembled WGS sequence"/>
</dbReference>
<protein>
    <submittedName>
        <fullName evidence="3">Copper transporter</fullName>
    </submittedName>
</protein>
<feature type="coiled-coil region" evidence="1">
    <location>
        <begin position="34"/>
        <end position="61"/>
    </location>
</feature>
<evidence type="ECO:0000256" key="2">
    <source>
        <dbReference type="SAM" id="MobiDB-lite"/>
    </source>
</evidence>
<name>A0ABP8L4W9_9MICO</name>
<proteinExistence type="predicted"/>
<organism evidence="3 4">
    <name type="scientific">Georgenia halophila</name>
    <dbReference type="NCBI Taxonomy" id="620889"/>
    <lineage>
        <taxon>Bacteria</taxon>
        <taxon>Bacillati</taxon>
        <taxon>Actinomycetota</taxon>
        <taxon>Actinomycetes</taxon>
        <taxon>Micrococcales</taxon>
        <taxon>Bogoriellaceae</taxon>
        <taxon>Georgenia</taxon>
    </lineage>
</organism>
<keyword evidence="1" id="KW-0175">Coiled coil</keyword>
<evidence type="ECO:0000256" key="1">
    <source>
        <dbReference type="SAM" id="Coils"/>
    </source>
</evidence>
<dbReference type="Pfam" id="PF11382">
    <property type="entry name" value="MctB"/>
    <property type="match status" value="1"/>
</dbReference>
<gene>
    <name evidence="3" type="ORF">GCM10023169_17810</name>
</gene>
<dbReference type="InterPro" id="IPR021522">
    <property type="entry name" value="MctB"/>
</dbReference>